<dbReference type="InterPro" id="IPR031893">
    <property type="entry name" value="Phage_tail_APC"/>
</dbReference>
<evidence type="ECO:0000313" key="3">
    <source>
        <dbReference type="Proteomes" id="UP000041625"/>
    </source>
</evidence>
<comment type="caution">
    <text evidence="2">The sequence shown here is derived from an EMBL/GenBank/DDBJ whole genome shotgun (WGS) entry which is preliminary data.</text>
</comment>
<dbReference type="EMBL" id="CCKJ01000034">
    <property type="protein sequence ID" value="CDT72490.1"/>
    <property type="molecule type" value="Genomic_DNA"/>
</dbReference>
<evidence type="ECO:0000313" key="2">
    <source>
        <dbReference type="EMBL" id="CDT72490.1"/>
    </source>
</evidence>
<sequence length="117" mass="13473">MQEKTEGDMSYYIKELTYSNGETLYNVPAELGILIEMGFSEDRASEICLEAEHEALWELIRAERHSKLMETDFTQVGDAPITDEKKLAFAAYRQALRDLPQNFSNPNDVIWPEKPTQ</sequence>
<organism evidence="2 3">
    <name type="scientific">Vibrio coralliirubri</name>
    <dbReference type="NCBI Taxonomy" id="1516159"/>
    <lineage>
        <taxon>Bacteria</taxon>
        <taxon>Pseudomonadati</taxon>
        <taxon>Pseudomonadota</taxon>
        <taxon>Gammaproteobacteria</taxon>
        <taxon>Vibrionales</taxon>
        <taxon>Vibrionaceae</taxon>
        <taxon>Vibrio</taxon>
    </lineage>
</organism>
<dbReference type="Proteomes" id="UP000041625">
    <property type="component" value="Unassembled WGS sequence"/>
</dbReference>
<evidence type="ECO:0000259" key="1">
    <source>
        <dbReference type="Pfam" id="PF16778"/>
    </source>
</evidence>
<accession>A0AA86X0X9</accession>
<protein>
    <recommendedName>
        <fullName evidence="1">Phage tail assembly chaperone-like domain-containing protein</fullName>
    </recommendedName>
</protein>
<dbReference type="AlphaFoldDB" id="A0AA86X0X9"/>
<proteinExistence type="predicted"/>
<gene>
    <name evidence="2" type="ORF">VCR31J2_1290187</name>
</gene>
<reference evidence="2 3" key="1">
    <citation type="submission" date="2014-06" db="EMBL/GenBank/DDBJ databases">
        <authorList>
            <person name="Le Roux F."/>
        </authorList>
    </citation>
    <scope>NUCLEOTIDE SEQUENCE [LARGE SCALE GENOMIC DNA]</scope>
    <source>
        <strain evidence="2 3">J2-31</strain>
    </source>
</reference>
<feature type="domain" description="Phage tail assembly chaperone-like" evidence="1">
    <location>
        <begin position="58"/>
        <end position="115"/>
    </location>
</feature>
<dbReference type="Pfam" id="PF16778">
    <property type="entry name" value="Phage_tail_APC"/>
    <property type="match status" value="1"/>
</dbReference>
<name>A0AA86X0X9_9VIBR</name>
<keyword evidence="3" id="KW-1185">Reference proteome</keyword>
<dbReference type="Gene3D" id="6.10.140.1310">
    <property type="match status" value="1"/>
</dbReference>